<name>A0ACC1TCH0_9APHY</name>
<reference evidence="1" key="1">
    <citation type="submission" date="2022-07" db="EMBL/GenBank/DDBJ databases">
        <title>Genome Sequence of Phlebia brevispora.</title>
        <authorList>
            <person name="Buettner E."/>
        </authorList>
    </citation>
    <scope>NUCLEOTIDE SEQUENCE</scope>
    <source>
        <strain evidence="1">MPL23</strain>
    </source>
</reference>
<organism evidence="1 2">
    <name type="scientific">Phlebia brevispora</name>
    <dbReference type="NCBI Taxonomy" id="194682"/>
    <lineage>
        <taxon>Eukaryota</taxon>
        <taxon>Fungi</taxon>
        <taxon>Dikarya</taxon>
        <taxon>Basidiomycota</taxon>
        <taxon>Agaricomycotina</taxon>
        <taxon>Agaricomycetes</taxon>
        <taxon>Polyporales</taxon>
        <taxon>Meruliaceae</taxon>
        <taxon>Phlebia</taxon>
    </lineage>
</organism>
<dbReference type="EMBL" id="JANHOG010000095">
    <property type="protein sequence ID" value="KAJ3558330.1"/>
    <property type="molecule type" value="Genomic_DNA"/>
</dbReference>
<accession>A0ACC1TCH0</accession>
<sequence length="233" mass="24921">MFTTLKHMHLGIVALALLATSSSAQELASLNCFTSGLAADCSSFMDTFCAAAVNVPVAGLNTVSQCFESPEGFRCDFNAYYGEAKNSTPAATFSTDHCEFVLQIASVACPMGGSGRVIALDFGGQLVLALCHILRNDSANQEASSFPHAQIGYTLCLELEMCKTLRARWGQTLGENSVPSHNSSEITLMRSMHQTNLRCASESSAAAFTAAITQDDRTSSQLVWFFATTWASV</sequence>
<keyword evidence="2" id="KW-1185">Reference proteome</keyword>
<evidence type="ECO:0000313" key="1">
    <source>
        <dbReference type="EMBL" id="KAJ3558330.1"/>
    </source>
</evidence>
<evidence type="ECO:0000313" key="2">
    <source>
        <dbReference type="Proteomes" id="UP001148662"/>
    </source>
</evidence>
<gene>
    <name evidence="1" type="ORF">NM688_g989</name>
</gene>
<dbReference type="Proteomes" id="UP001148662">
    <property type="component" value="Unassembled WGS sequence"/>
</dbReference>
<comment type="caution">
    <text evidence="1">The sequence shown here is derived from an EMBL/GenBank/DDBJ whole genome shotgun (WGS) entry which is preliminary data.</text>
</comment>
<proteinExistence type="predicted"/>
<protein>
    <submittedName>
        <fullName evidence="1">Uncharacterized protein</fullName>
    </submittedName>
</protein>